<evidence type="ECO:0000313" key="1">
    <source>
        <dbReference type="EMBL" id="UUX51240.1"/>
    </source>
</evidence>
<gene>
    <name evidence="1" type="ORF">NUH88_05990</name>
</gene>
<sequence length="547" mass="59137">MEQGSAFGLRTEISGELASALAAVVETSAEGGRRYGARACRSLVQTIAARAYGRPLLELAFLIGAADRIAGRGSYVGFLWGVRAATASAFKASALASPATGDDVRAEAGELVLLNMRPEFRISYSRIPFLAALLDFCVTSLGFDVVDGEISSYLAGPRDHSGAQELANALSRKLYEFLKGHLPSQQYERKFNAICGFISERTGQRPIAEDVDDRTVLAFWEQRCKEHGAVGDFRGFRTVALDCLRLRAALKEASARRAVESAAPIGPARDQGEVDPEQVREALETIDEKRAVLAELAAPPADRLKSVNKREAARLETVLEAGEAAGLLPLTILRSEVFGAHQARIIQALRRHGGDGMGEAAAGLIGAEPDETYNAAVTGYSAISTQLRKTRKALMYILFRNRRPEALSIAAALCPDALPALRASLTGDGQYTENVVLLHPDRAARDLIGSALTGDPDTCPEAALYRSARIAFAKVNRRGFEEHLVFDPETVEAAEASDPLIERCNATLQDLLGALTRHFDLIPADQVFIDDCRRFRAALSALYREPA</sequence>
<protein>
    <submittedName>
        <fullName evidence="1">Uncharacterized protein</fullName>
    </submittedName>
</protein>
<keyword evidence="2" id="KW-1185">Reference proteome</keyword>
<dbReference type="KEGG" id="naci:NUH88_05990"/>
<dbReference type="EMBL" id="CP102480">
    <property type="protein sequence ID" value="UUX51240.1"/>
    <property type="molecule type" value="Genomic_DNA"/>
</dbReference>
<organism evidence="1 2">
    <name type="scientific">Nisaea acidiphila</name>
    <dbReference type="NCBI Taxonomy" id="1862145"/>
    <lineage>
        <taxon>Bacteria</taxon>
        <taxon>Pseudomonadati</taxon>
        <taxon>Pseudomonadota</taxon>
        <taxon>Alphaproteobacteria</taxon>
        <taxon>Rhodospirillales</taxon>
        <taxon>Thalassobaculaceae</taxon>
        <taxon>Nisaea</taxon>
    </lineage>
</organism>
<evidence type="ECO:0000313" key="2">
    <source>
        <dbReference type="Proteomes" id="UP001060336"/>
    </source>
</evidence>
<proteinExistence type="predicted"/>
<dbReference type="RefSeq" id="WP_257770614.1">
    <property type="nucleotide sequence ID" value="NZ_CP102480.1"/>
</dbReference>
<name>A0A9J7AV85_9PROT</name>
<dbReference type="Proteomes" id="UP001060336">
    <property type="component" value="Chromosome"/>
</dbReference>
<dbReference type="AlphaFoldDB" id="A0A9J7AV85"/>
<reference evidence="1" key="1">
    <citation type="submission" date="2022-08" db="EMBL/GenBank/DDBJ databases">
        <title>Nisaea acidiphila sp. nov., isolated from a marine algal debris and emended description of the genus Nisaea Urios et al. 2008.</title>
        <authorList>
            <person name="Kwon K."/>
        </authorList>
    </citation>
    <scope>NUCLEOTIDE SEQUENCE</scope>
    <source>
        <strain evidence="1">MEBiC11861</strain>
    </source>
</reference>
<accession>A0A9J7AV85</accession>